<evidence type="ECO:0000313" key="6">
    <source>
        <dbReference type="EMBL" id="MFD1585489.1"/>
    </source>
</evidence>
<keyword evidence="1 6" id="KW-0489">Methyltransferase</keyword>
<dbReference type="AlphaFoldDB" id="A0ABD6C627"/>
<dbReference type="EMBL" id="JBHUDJ010000001">
    <property type="protein sequence ID" value="MFD1585489.1"/>
    <property type="molecule type" value="Genomic_DNA"/>
</dbReference>
<dbReference type="GO" id="GO:0009007">
    <property type="term" value="F:site-specific DNA-methyltransferase (adenine-specific) activity"/>
    <property type="evidence" value="ECO:0007669"/>
    <property type="project" value="UniProtKB-EC"/>
</dbReference>
<evidence type="ECO:0000256" key="1">
    <source>
        <dbReference type="ARBA" id="ARBA00022603"/>
    </source>
</evidence>
<dbReference type="Gene3D" id="3.40.50.150">
    <property type="entry name" value="Vaccinia Virus protein VP39"/>
    <property type="match status" value="1"/>
</dbReference>
<organism evidence="6 7">
    <name type="scientific">Halorientalis brevis</name>
    <dbReference type="NCBI Taxonomy" id="1126241"/>
    <lineage>
        <taxon>Archaea</taxon>
        <taxon>Methanobacteriati</taxon>
        <taxon>Methanobacteriota</taxon>
        <taxon>Stenosarchaea group</taxon>
        <taxon>Halobacteria</taxon>
        <taxon>Halobacteriales</taxon>
        <taxon>Haloarculaceae</taxon>
        <taxon>Halorientalis</taxon>
    </lineage>
</organism>
<dbReference type="Proteomes" id="UP001597119">
    <property type="component" value="Unassembled WGS sequence"/>
</dbReference>
<protein>
    <submittedName>
        <fullName evidence="6">N-6 DNA methylase</fullName>
    </submittedName>
</protein>
<dbReference type="GO" id="GO:0009307">
    <property type="term" value="P:DNA restriction-modification system"/>
    <property type="evidence" value="ECO:0007669"/>
    <property type="project" value="UniProtKB-KW"/>
</dbReference>
<dbReference type="PANTHER" id="PTHR33841">
    <property type="entry name" value="DNA METHYLTRANSFERASE YEEA-RELATED"/>
    <property type="match status" value="1"/>
</dbReference>
<reference evidence="6 7" key="1">
    <citation type="journal article" date="2019" name="Int. J. Syst. Evol. Microbiol.">
        <title>The Global Catalogue of Microorganisms (GCM) 10K type strain sequencing project: providing services to taxonomists for standard genome sequencing and annotation.</title>
        <authorList>
            <consortium name="The Broad Institute Genomics Platform"/>
            <consortium name="The Broad Institute Genome Sequencing Center for Infectious Disease"/>
            <person name="Wu L."/>
            <person name="Ma J."/>
        </authorList>
    </citation>
    <scope>NUCLEOTIDE SEQUENCE [LARGE SCALE GENOMIC DNA]</scope>
    <source>
        <strain evidence="6 7">CGMCC 1.12125</strain>
    </source>
</reference>
<dbReference type="GO" id="GO:0032259">
    <property type="term" value="P:methylation"/>
    <property type="evidence" value="ECO:0007669"/>
    <property type="project" value="UniProtKB-KW"/>
</dbReference>
<evidence type="ECO:0000313" key="7">
    <source>
        <dbReference type="Proteomes" id="UP001597119"/>
    </source>
</evidence>
<dbReference type="SUPFAM" id="SSF53335">
    <property type="entry name" value="S-adenosyl-L-methionine-dependent methyltransferases"/>
    <property type="match status" value="1"/>
</dbReference>
<evidence type="ECO:0000259" key="5">
    <source>
        <dbReference type="Pfam" id="PF02384"/>
    </source>
</evidence>
<feature type="domain" description="DNA methylase adenine-specific" evidence="5">
    <location>
        <begin position="161"/>
        <end position="374"/>
    </location>
</feature>
<dbReference type="RefSeq" id="WP_247377867.1">
    <property type="nucleotide sequence ID" value="NZ_JALLGV010000004.1"/>
</dbReference>
<dbReference type="InterPro" id="IPR003356">
    <property type="entry name" value="DNA_methylase_A-5"/>
</dbReference>
<proteinExistence type="predicted"/>
<keyword evidence="3" id="KW-0949">S-adenosyl-L-methionine</keyword>
<name>A0ABD6C627_9EURY</name>
<evidence type="ECO:0000256" key="4">
    <source>
        <dbReference type="ARBA" id="ARBA00022747"/>
    </source>
</evidence>
<dbReference type="PANTHER" id="PTHR33841:SF5">
    <property type="entry name" value="DNA METHYLASE (MODIFICATION METHYLASE) (METHYLTRANSFERASE)-RELATED"/>
    <property type="match status" value="1"/>
</dbReference>
<keyword evidence="4" id="KW-0680">Restriction system</keyword>
<gene>
    <name evidence="6" type="ORF">ACFR9U_00725</name>
</gene>
<evidence type="ECO:0000256" key="3">
    <source>
        <dbReference type="ARBA" id="ARBA00022691"/>
    </source>
</evidence>
<keyword evidence="2" id="KW-0808">Transferase</keyword>
<dbReference type="InterPro" id="IPR050953">
    <property type="entry name" value="N4_N6_ade-DNA_methylase"/>
</dbReference>
<dbReference type="PROSITE" id="PS00092">
    <property type="entry name" value="N6_MTASE"/>
    <property type="match status" value="1"/>
</dbReference>
<evidence type="ECO:0000256" key="2">
    <source>
        <dbReference type="ARBA" id="ARBA00022679"/>
    </source>
</evidence>
<dbReference type="PRINTS" id="PR00507">
    <property type="entry name" value="N12N6MTFRASE"/>
</dbReference>
<comment type="caution">
    <text evidence="6">The sequence shown here is derived from an EMBL/GenBank/DDBJ whole genome shotgun (WGS) entry which is preliminary data.</text>
</comment>
<dbReference type="InterPro" id="IPR002052">
    <property type="entry name" value="DNA_methylase_N6_adenine_CS"/>
</dbReference>
<keyword evidence="7" id="KW-1185">Reference proteome</keyword>
<sequence>MGALLSDLTDDLAHQYVANAHDRLAADGPVADARATWAEYVRACHGDVVADVTLPESDVAPDAETIDRVFVRACYFDFLVDSLLDALEGTAGVTLRNRDPRTNTDALSVALGPLHDRILPPERGRDRVRAAVDEATLRRLGPDALRDLYQRVVPREVRLALGEYYTPRGVADLAVEGLDVDDPETTVLDPGCGSGVFLTACLDRKLTALADESPQERLDAVVSSVVGIDLNPVAVKSAKLAYCATLFDDLASPAVDEIEVPVFLTDALGLVREDDPRVSGEMATGKFDALVGNPPWVPWERLPSELKTRLRERYVDELGLQPHEGVVARLGHNNDDIAVPFVWVCLHRYLRRDGTASFVLKRDIMRGAAGAVLRRLQVGDRSLSVEHVHDFAGLEPFPEVGANAALYRFAADSDSSFPIETTVWRSTDGASTDYGTGSTLRETATRQRTELRPLDPDDATTAWIRADAERAALGECAHDIRHGLKDDANAVFGLDRAVLDELEPDLVYPYVKSRHVRKYGLTGHDLRLVPAEKAGEDNESWLRETCPETYDYLAAHRETLLDRSSSWLDKGPFYSVFGLGEYTWADYKVAWCRLGFKPDFAVLSTRQDPDLGEQPVIPGDHYMFVATDHRETAHFLCALLNSAPYQRTLRDISSNGKASLSKSVVSELHLPGWPDTETSRRLAALSMEAHELVGESHDGQDRQAAIESIQVEIDRLVEEALTAGRLGE</sequence>
<dbReference type="InterPro" id="IPR029063">
    <property type="entry name" value="SAM-dependent_MTases_sf"/>
</dbReference>
<accession>A0ABD6C627</accession>
<dbReference type="Pfam" id="PF02384">
    <property type="entry name" value="N6_Mtase"/>
    <property type="match status" value="1"/>
</dbReference>